<dbReference type="PANTHER" id="PTHR43767:SF1">
    <property type="entry name" value="NONRIBOSOMAL PEPTIDE SYNTHASE PES1 (EUROFUNG)-RELATED"/>
    <property type="match status" value="1"/>
</dbReference>
<dbReference type="Proteomes" id="UP000253562">
    <property type="component" value="Unassembled WGS sequence"/>
</dbReference>
<dbReference type="EMBL" id="QPEX01000010">
    <property type="protein sequence ID" value="RCS54575.1"/>
    <property type="molecule type" value="Genomic_DNA"/>
</dbReference>
<dbReference type="PROSITE" id="PS00455">
    <property type="entry name" value="AMP_BINDING"/>
    <property type="match status" value="1"/>
</dbReference>
<proteinExistence type="predicted"/>
<dbReference type="CDD" id="cd07989">
    <property type="entry name" value="LPLAT_AGPAT-like"/>
    <property type="match status" value="1"/>
</dbReference>
<dbReference type="RefSeq" id="WP_114367640.1">
    <property type="nucleotide sequence ID" value="NZ_QPEX01000010.1"/>
</dbReference>
<dbReference type="SUPFAM" id="SSF56801">
    <property type="entry name" value="Acetyl-CoA synthetase-like"/>
    <property type="match status" value="1"/>
</dbReference>
<comment type="caution">
    <text evidence="2">The sequence shown here is derived from an EMBL/GenBank/DDBJ whole genome shotgun (WGS) entry which is preliminary data.</text>
</comment>
<sequence>MGKWIQALIYFVLRRLLHRRYDVEVLGLEKLESLEGPVLVLPNHPAYVDPPIVLSHLRCGKSLRPLVFTDTYRSPLFYPLMNVIDAYEVPNLKSHSRDAHAKTTQLIEQVSGELNQGESFLIYPSGRLQRQGYEIVGGARIAYELLERADDKVNVVLIRTRGLWGSRFGCAQEGDVPDLGRNALASLLWILAGLIFFLPKRKVILEVHPVDRSDLPMESKTALNHYLESFYNADGGEAAKYVPYSYLFGPRDFDYESVKRKGSVDLGEVPESTIQGVHEILEQRLDRKLEDREKEPGTTLDLLGLDSLERMDLALELERQFGFRSDHVPATVGELCLLAAGKATTDEEPLKVPDGWDDEKKPSTNHPEVLAETIAEAFVRRALQSANHTAVADTLSGALSYRKLLVGATLLSKRIAKLEGNSVGIMLPASVAADSVVLAALMAGKLPVMLNWTTGPAGLRHATEKLEVSHVVTSKRFMDRLGIDLDGVEMFYLEDVREGISTWEKLQTLIATYVAPNSFLQSIPQPNPDDPAVILFTSGSESQPKAVPLSHRNLIADMRGGIDHMDFHRSDTLLGFLPPFHSFGLTAAALMPLLSGIRVVHHADPTDSRMLARIIAAYKPTFTFTTPTFLQYIVSSSEPGELNSLRLVMVGAEKCPASLFEQTMKILPELDLLEGYGITECSPVVSGNKPGHNKPGTIGLPIHCVETMVVHPETHQPLSQGETGLLLIRGASVFNGYYKYDAPQPFLEVAGHRWYNSGDLVSKDEDGFIQFRGRLKRFLKIGGEMVSLPALEAPFSEKYPADEEGPQVAVEGVEQDGGRCIVLFTTQEITLREANDLLKKAGFQGIMRLDEVRQVEAIPVLGTGKTNYRELRSWIESESEMVAES</sequence>
<dbReference type="Pfam" id="PF01553">
    <property type="entry name" value="Acyltransferase"/>
    <property type="match status" value="1"/>
</dbReference>
<dbReference type="Gene3D" id="1.10.1200.10">
    <property type="entry name" value="ACP-like"/>
    <property type="match status" value="1"/>
</dbReference>
<evidence type="ECO:0000313" key="3">
    <source>
        <dbReference type="Proteomes" id="UP000253562"/>
    </source>
</evidence>
<accession>A0A368KY05</accession>
<name>A0A368KY05_9BACT</name>
<dbReference type="AlphaFoldDB" id="A0A368KY05"/>
<dbReference type="OrthoDB" id="9757771at2"/>
<dbReference type="InterPro" id="IPR036736">
    <property type="entry name" value="ACP-like_sf"/>
</dbReference>
<dbReference type="GO" id="GO:0016746">
    <property type="term" value="F:acyltransferase activity"/>
    <property type="evidence" value="ECO:0007669"/>
    <property type="project" value="InterPro"/>
</dbReference>
<protein>
    <recommendedName>
        <fullName evidence="1">Phospholipid/glycerol acyltransferase domain-containing protein</fullName>
    </recommendedName>
</protein>
<dbReference type="PANTHER" id="PTHR43767">
    <property type="entry name" value="LONG-CHAIN-FATTY-ACID--COA LIGASE"/>
    <property type="match status" value="1"/>
</dbReference>
<dbReference type="InterPro" id="IPR000873">
    <property type="entry name" value="AMP-dep_synth/lig_dom"/>
</dbReference>
<feature type="domain" description="Phospholipid/glycerol acyltransferase" evidence="1">
    <location>
        <begin position="38"/>
        <end position="163"/>
    </location>
</feature>
<dbReference type="SUPFAM" id="SSF69593">
    <property type="entry name" value="Glycerol-3-phosphate (1)-acyltransferase"/>
    <property type="match status" value="1"/>
</dbReference>
<dbReference type="InterPro" id="IPR042099">
    <property type="entry name" value="ANL_N_sf"/>
</dbReference>
<dbReference type="InterPro" id="IPR002123">
    <property type="entry name" value="Plipid/glycerol_acylTrfase"/>
</dbReference>
<evidence type="ECO:0000259" key="1">
    <source>
        <dbReference type="SMART" id="SM00563"/>
    </source>
</evidence>
<organism evidence="2 3">
    <name type="scientific">Bremerella cremea</name>
    <dbReference type="NCBI Taxonomy" id="1031537"/>
    <lineage>
        <taxon>Bacteria</taxon>
        <taxon>Pseudomonadati</taxon>
        <taxon>Planctomycetota</taxon>
        <taxon>Planctomycetia</taxon>
        <taxon>Pirellulales</taxon>
        <taxon>Pirellulaceae</taxon>
        <taxon>Bremerella</taxon>
    </lineage>
</organism>
<dbReference type="Pfam" id="PF00550">
    <property type="entry name" value="PP-binding"/>
    <property type="match status" value="1"/>
</dbReference>
<dbReference type="InterPro" id="IPR020845">
    <property type="entry name" value="AMP-binding_CS"/>
</dbReference>
<dbReference type="Gene3D" id="3.40.50.12780">
    <property type="entry name" value="N-terminal domain of ligase-like"/>
    <property type="match status" value="1"/>
</dbReference>
<gene>
    <name evidence="2" type="ORF">DTL42_05405</name>
</gene>
<reference evidence="2 3" key="1">
    <citation type="submission" date="2018-07" db="EMBL/GenBank/DDBJ databases">
        <title>Comparative genomes isolates from brazilian mangrove.</title>
        <authorList>
            <person name="De Araujo J.E."/>
            <person name="Taketani R.G."/>
            <person name="Silva M.C.P."/>
            <person name="Lourenco M.V."/>
            <person name="Oliveira V.M."/>
            <person name="Andreote F.D."/>
        </authorList>
    </citation>
    <scope>NUCLEOTIDE SEQUENCE [LARGE SCALE GENOMIC DNA]</scope>
    <source>
        <strain evidence="2 3">HEX PRIS-MGV</strain>
    </source>
</reference>
<dbReference type="InterPro" id="IPR009081">
    <property type="entry name" value="PP-bd_ACP"/>
</dbReference>
<evidence type="ECO:0000313" key="2">
    <source>
        <dbReference type="EMBL" id="RCS54575.1"/>
    </source>
</evidence>
<dbReference type="Pfam" id="PF00501">
    <property type="entry name" value="AMP-binding"/>
    <property type="match status" value="1"/>
</dbReference>
<dbReference type="SMART" id="SM00563">
    <property type="entry name" value="PlsC"/>
    <property type="match status" value="1"/>
</dbReference>
<dbReference type="InterPro" id="IPR050237">
    <property type="entry name" value="ATP-dep_AMP-bd_enzyme"/>
</dbReference>